<protein>
    <submittedName>
        <fullName evidence="3">Uncharacterized protein</fullName>
    </submittedName>
</protein>
<feature type="region of interest" description="Disordered" evidence="2">
    <location>
        <begin position="822"/>
        <end position="1009"/>
    </location>
</feature>
<sequence>MERKAPPPRGFGGPPAANGAQPQPFALRNGPPVAFRAPPVAATTEKNVPPSPPHQPHPPQSFGFPAMRGPVNTSAGPNSRGWKPGRVGGRHDSPLYGKHRKRPPSSSMDSNVSWSGSEIESVGGFGGTQSELEQVSRLSWASSVAAKDETPAVPQQNLAPASSLFGAPAAGHQPSPPFAAPSGELTMTVQPPKTPLGKPTQDNDGECSAVQRVRMDLSTHAGSRVESRAKISENVYANTIPPVYDEEKSGPQSCPSTFGNTKQPQFTIDKLRQLRSNELVASKLLPTRTSVNSLMGYVRELQLSEATLRKQLVKTKQHTEEELSQSLSKVSELERTMMEVERDRKLARRKLEEQEKLIRDLAAQLKQAESAKTKGISSGVDELPPIAEETPLGTPLQAGTEAKTVATDEEKPETPIVSPLARAPTSPVQPSLPPTHQKQAPLVRVELKENNRAAQFGLTSPRSPNRPLWDPWASGGATPMKNLPPVFRIGSTSLDPGVAVGLPTSTTQASTTGTATTAPGDYELKSVLMSPRRDASENGHAAQQVEHNESGVAQQQEFSPQYPGAIFAVGAVPSPSHSQQDDFSLSEVPGDAYGAQDQEEDPLLELPAQADPMVRAETVADNSFEQQEAKDSTAENDCNSTEWNKIQAQQTTQPSAVSCPPVAETVTKASNETMAPVPSFVEQSVSSPLPQADTEDAAPDVATPHNEGCNGTQPEQASTAEVESIVTTCSLPSIALLGPTRSPPRPVSDAQPPCPVKEECTEPVSLEKLLLDFFTEVDKKRLKMATVYGKRYAGREKWLFTELAKRYGTAKVAALKARYEHGTNVSTGDNSGDKKGKRDDHATKSSDSSGRSKASRQGHPQFFHPPKPACNANPGAGKPRVSLPVAPSQENNAPNSQPGQEIEAKAPPSPSEKVSRSNTPAFGDPPSFPTTQKSDESDSAVKANIDGPSVTNRPPLAQRDKPSGSLNQPPPPLHRGMETSNSAPVGLRQRHNASGPSAQGPKTDGTERPAVTVEGLLKELYKNHQPDKLKNVSIVAKEYAGKERELVGLLKGKYGALSVKRLEENLEILERAHRDCIAGKGAGKKRGCFVRTISLLLWLSVLLYFSFGAVFVSFVVLDAWECRALDKDGQELESAEECVSLQEELDAFTYEHVADYIRQSHPDICFCSEWKARENALFTTLSGDDLMNLVRLVPFSPDSFGSAWIASVKEQAPSQECYNNYAKPVVDLWLDVGSFLWSSVLELAGYDEVCEVKSQTVESVVENENPSVDEESDSNTDAGSLEQASEEMESESSISEVEIDPDLTEETEADGQLTEETETNGGFVPADEVPVEEETLRFDDGPQIGEEESLLFGPEVVDKTSAQVSEDVEAVEKAESVDAIVEALTEYDSALALHKIEEAELDADTKSTGVDGTAVVEDDSVITTPVEETDAIDRGADAASSSVTVEVVDTAVDVSEEEESVVEEGATELDDVVEIEVFQEGVDLSYAETVTDVTKEELIAESTEGSSTSALEAELEPVVDVDEGLPSRLSKAEAEMNVELKNIAVDSLKEPVSVGDTAEEVAKTTTEVTGSDADVFSGADVEMENVEEELDRTEKLEVGVALSEEGLDTVVGDVATVDSSIPADVDEVLVLESEDKNGEDAASALGEENEVEAEKIDLDAAIEIERETDDGEEVFTSEEDHPREVVDEDIMAEREPELSPSSSEVDAVELLSDESSVSVLIEGLENGKGEVSKDEKPAATPIAVWPEVADKTWNEEDATVAASSDEDDLAIPVEAEDFIHDLEPEEDVAKVVDETLVQEQVEELEREACGRQEDVEDSLTVSAEIEPAVVKKYEVDAGLFFPSENGTGSVEVGLDEEDEVESGNPGLSSLSHVEVEKSVAAYGLVSEQGEEFLTIEATEASVEPDADALEPVEFVTEQIEHFENAVETDAIDDTESTIAVERDTPGAVPADEEAPEADHEAPVAERVPESEEAPGIDERMVSVENADEIGGIADETEPNQVAAKSSTTASEEEESGGLASAVNEVLARLVEPFEAAKTATSDVATEGMQDL</sequence>
<evidence type="ECO:0000256" key="2">
    <source>
        <dbReference type="SAM" id="MobiDB-lite"/>
    </source>
</evidence>
<dbReference type="EMBL" id="JAACNO010000397">
    <property type="protein sequence ID" value="KAF4147865.1"/>
    <property type="molecule type" value="Genomic_DNA"/>
</dbReference>
<feature type="compositionally biased region" description="Acidic residues" evidence="2">
    <location>
        <begin position="1297"/>
        <end position="1318"/>
    </location>
</feature>
<feature type="compositionally biased region" description="Polar residues" evidence="2">
    <location>
        <begin position="250"/>
        <end position="262"/>
    </location>
</feature>
<feature type="region of interest" description="Disordered" evidence="2">
    <location>
        <begin position="532"/>
        <end position="556"/>
    </location>
</feature>
<evidence type="ECO:0000313" key="3">
    <source>
        <dbReference type="EMBL" id="KAF4039794.1"/>
    </source>
</evidence>
<feature type="compositionally biased region" description="Low complexity" evidence="2">
    <location>
        <begin position="14"/>
        <end position="42"/>
    </location>
</feature>
<feature type="compositionally biased region" description="Pro residues" evidence="2">
    <location>
        <begin position="49"/>
        <end position="59"/>
    </location>
</feature>
<keyword evidence="1" id="KW-0175">Coiled coil</keyword>
<dbReference type="EMBL" id="WSZM01000165">
    <property type="protein sequence ID" value="KAF4039794.1"/>
    <property type="molecule type" value="Genomic_DNA"/>
</dbReference>
<feature type="region of interest" description="Disordered" evidence="2">
    <location>
        <begin position="739"/>
        <end position="758"/>
    </location>
</feature>
<feature type="compositionally biased region" description="Low complexity" evidence="2">
    <location>
        <begin position="1257"/>
        <end position="1266"/>
    </location>
</feature>
<gene>
    <name evidence="3" type="ORF">GN244_ATG08008</name>
    <name evidence="4" type="ORF">GN958_ATG02931</name>
</gene>
<feature type="region of interest" description="Disordered" evidence="2">
    <location>
        <begin position="569"/>
        <end position="595"/>
    </location>
</feature>
<feature type="compositionally biased region" description="Polar residues" evidence="2">
    <location>
        <begin position="426"/>
        <end position="436"/>
    </location>
</feature>
<evidence type="ECO:0000313" key="4">
    <source>
        <dbReference type="EMBL" id="KAF4147865.1"/>
    </source>
</evidence>
<keyword evidence="5" id="KW-1185">Reference proteome</keyword>
<feature type="region of interest" description="Disordered" evidence="2">
    <location>
        <begin position="1946"/>
        <end position="2020"/>
    </location>
</feature>
<feature type="region of interest" description="Disordered" evidence="2">
    <location>
        <begin position="243"/>
        <end position="262"/>
    </location>
</feature>
<feature type="region of interest" description="Disordered" evidence="2">
    <location>
        <begin position="1257"/>
        <end position="1331"/>
    </location>
</feature>
<evidence type="ECO:0000313" key="5">
    <source>
        <dbReference type="Proteomes" id="UP000602510"/>
    </source>
</evidence>
<feature type="coiled-coil region" evidence="1">
    <location>
        <begin position="316"/>
        <end position="371"/>
    </location>
</feature>
<dbReference type="Proteomes" id="UP000602510">
    <property type="component" value="Unassembled WGS sequence"/>
</dbReference>
<name>A0A833TBA2_PHYIN</name>
<feature type="compositionally biased region" description="Polar residues" evidence="2">
    <location>
        <begin position="104"/>
        <end position="118"/>
    </location>
</feature>
<proteinExistence type="predicted"/>
<feature type="compositionally biased region" description="Basic and acidic residues" evidence="2">
    <location>
        <begin position="1956"/>
        <end position="1969"/>
    </location>
</feature>
<feature type="region of interest" description="Disordered" evidence="2">
    <location>
        <begin position="373"/>
        <end position="436"/>
    </location>
</feature>
<accession>A0A833TBA2</accession>
<feature type="compositionally biased region" description="Basic and acidic residues" evidence="2">
    <location>
        <begin position="831"/>
        <end position="844"/>
    </location>
</feature>
<feature type="region of interest" description="Disordered" evidence="2">
    <location>
        <begin position="1"/>
        <end position="132"/>
    </location>
</feature>
<evidence type="ECO:0000256" key="1">
    <source>
        <dbReference type="SAM" id="Coils"/>
    </source>
</evidence>
<dbReference type="Proteomes" id="UP000704712">
    <property type="component" value="Unassembled WGS sequence"/>
</dbReference>
<comment type="caution">
    <text evidence="3">The sequence shown here is derived from an EMBL/GenBank/DDBJ whole genome shotgun (WGS) entry which is preliminary data.</text>
</comment>
<feature type="compositionally biased region" description="Polar residues" evidence="2">
    <location>
        <begin position="888"/>
        <end position="899"/>
    </location>
</feature>
<reference evidence="3" key="1">
    <citation type="submission" date="2020-04" db="EMBL/GenBank/DDBJ databases">
        <title>Hybrid Assembly of Korean Phytophthora infestans isolates.</title>
        <authorList>
            <person name="Prokchorchik M."/>
            <person name="Lee Y."/>
            <person name="Seo J."/>
            <person name="Cho J.-H."/>
            <person name="Park Y.-E."/>
            <person name="Jang D.-C."/>
            <person name="Im J.-S."/>
            <person name="Choi J.-G."/>
            <person name="Park H.-J."/>
            <person name="Lee G.-B."/>
            <person name="Lee Y.-G."/>
            <person name="Hong S.-Y."/>
            <person name="Cho K."/>
            <person name="Sohn K.H."/>
        </authorList>
    </citation>
    <scope>NUCLEOTIDE SEQUENCE</scope>
    <source>
        <strain evidence="3">KR_1_A1</strain>
        <strain evidence="4">KR_2_A2</strain>
    </source>
</reference>
<organism evidence="3 5">
    <name type="scientific">Phytophthora infestans</name>
    <name type="common">Potato late blight agent</name>
    <name type="synonym">Botrytis infestans</name>
    <dbReference type="NCBI Taxonomy" id="4787"/>
    <lineage>
        <taxon>Eukaryota</taxon>
        <taxon>Sar</taxon>
        <taxon>Stramenopiles</taxon>
        <taxon>Oomycota</taxon>
        <taxon>Peronosporomycetes</taxon>
        <taxon>Peronosporales</taxon>
        <taxon>Peronosporaceae</taxon>
        <taxon>Phytophthora</taxon>
    </lineage>
</organism>